<keyword evidence="4 10" id="KW-0813">Transport</keyword>
<evidence type="ECO:0000256" key="3">
    <source>
        <dbReference type="ARBA" id="ARBA00007069"/>
    </source>
</evidence>
<keyword evidence="8 10" id="KW-1133">Transmembrane helix</keyword>
<dbReference type="PANTHER" id="PTHR30183:SF3">
    <property type="entry name" value="MOLYBDENUM TRANSPORT SYSTEM PERMEASE PROTEIN MODB"/>
    <property type="match status" value="1"/>
</dbReference>
<dbReference type="GO" id="GO:0005886">
    <property type="term" value="C:plasma membrane"/>
    <property type="evidence" value="ECO:0007669"/>
    <property type="project" value="UniProtKB-SubCell"/>
</dbReference>
<dbReference type="GO" id="GO:0015098">
    <property type="term" value="F:molybdate ion transmembrane transporter activity"/>
    <property type="evidence" value="ECO:0007669"/>
    <property type="project" value="UniProtKB-UniRule"/>
</dbReference>
<dbReference type="InterPro" id="IPR011867">
    <property type="entry name" value="ModB_ABC"/>
</dbReference>
<feature type="transmembrane region" description="Helical" evidence="10">
    <location>
        <begin position="164"/>
        <end position="186"/>
    </location>
</feature>
<dbReference type="SUPFAM" id="SSF161098">
    <property type="entry name" value="MetI-like"/>
    <property type="match status" value="1"/>
</dbReference>
<keyword evidence="7 10" id="KW-0812">Transmembrane</keyword>
<evidence type="ECO:0000313" key="13">
    <source>
        <dbReference type="EMBL" id="SHJ90260.1"/>
    </source>
</evidence>
<evidence type="ECO:0000256" key="11">
    <source>
        <dbReference type="RuleBase" id="RU365097"/>
    </source>
</evidence>
<keyword evidence="9 10" id="KW-0472">Membrane</keyword>
<dbReference type="PROSITE" id="PS50928">
    <property type="entry name" value="ABC_TM1"/>
    <property type="match status" value="1"/>
</dbReference>
<dbReference type="InterPro" id="IPR000515">
    <property type="entry name" value="MetI-like"/>
</dbReference>
<dbReference type="InterPro" id="IPR035906">
    <property type="entry name" value="MetI-like_sf"/>
</dbReference>
<evidence type="ECO:0000256" key="9">
    <source>
        <dbReference type="ARBA" id="ARBA00023136"/>
    </source>
</evidence>
<gene>
    <name evidence="13" type="ORF">SAMN02745165_03496</name>
</gene>
<keyword evidence="14" id="KW-1185">Reference proteome</keyword>
<evidence type="ECO:0000256" key="1">
    <source>
        <dbReference type="ARBA" id="ARBA00002949"/>
    </source>
</evidence>
<feature type="domain" description="ABC transmembrane type-1" evidence="12">
    <location>
        <begin position="12"/>
        <end position="214"/>
    </location>
</feature>
<protein>
    <recommendedName>
        <fullName evidence="11">Molybdenum transport system permease</fullName>
    </recommendedName>
</protein>
<dbReference type="AlphaFoldDB" id="A0A1M6N3H9"/>
<dbReference type="CDD" id="cd06261">
    <property type="entry name" value="TM_PBP2"/>
    <property type="match status" value="1"/>
</dbReference>
<feature type="transmembrane region" description="Helical" evidence="10">
    <location>
        <begin position="84"/>
        <end position="108"/>
    </location>
</feature>
<keyword evidence="5 11" id="KW-1003">Cell membrane</keyword>
<feature type="transmembrane region" description="Helical" evidence="10">
    <location>
        <begin position="198"/>
        <end position="220"/>
    </location>
</feature>
<dbReference type="RefSeq" id="WP_072910018.1">
    <property type="nucleotide sequence ID" value="NZ_FQZT01000024.1"/>
</dbReference>
<dbReference type="OrthoDB" id="9795403at2"/>
<dbReference type="NCBIfam" id="NF006939">
    <property type="entry name" value="PRK09421.1"/>
    <property type="match status" value="1"/>
</dbReference>
<evidence type="ECO:0000313" key="14">
    <source>
        <dbReference type="Proteomes" id="UP000184171"/>
    </source>
</evidence>
<feature type="transmembrane region" description="Helical" evidence="10">
    <location>
        <begin position="51"/>
        <end position="72"/>
    </location>
</feature>
<organism evidence="13 14">
    <name type="scientific">Malonomonas rubra DSM 5091</name>
    <dbReference type="NCBI Taxonomy" id="1122189"/>
    <lineage>
        <taxon>Bacteria</taxon>
        <taxon>Pseudomonadati</taxon>
        <taxon>Thermodesulfobacteriota</taxon>
        <taxon>Desulfuromonadia</taxon>
        <taxon>Desulfuromonadales</taxon>
        <taxon>Geopsychrobacteraceae</taxon>
        <taxon>Malonomonas</taxon>
    </lineage>
</organism>
<evidence type="ECO:0000256" key="5">
    <source>
        <dbReference type="ARBA" id="ARBA00022475"/>
    </source>
</evidence>
<reference evidence="13 14" key="1">
    <citation type="submission" date="2016-11" db="EMBL/GenBank/DDBJ databases">
        <authorList>
            <person name="Jaros S."/>
            <person name="Januszkiewicz K."/>
            <person name="Wedrychowicz H."/>
        </authorList>
    </citation>
    <scope>NUCLEOTIDE SEQUENCE [LARGE SCALE GENOMIC DNA]</scope>
    <source>
        <strain evidence="13 14">DSM 5091</strain>
    </source>
</reference>
<dbReference type="EMBL" id="FQZT01000024">
    <property type="protein sequence ID" value="SHJ90260.1"/>
    <property type="molecule type" value="Genomic_DNA"/>
</dbReference>
<evidence type="ECO:0000256" key="2">
    <source>
        <dbReference type="ARBA" id="ARBA00004651"/>
    </source>
</evidence>
<dbReference type="Gene3D" id="1.10.3720.10">
    <property type="entry name" value="MetI-like"/>
    <property type="match status" value="1"/>
</dbReference>
<dbReference type="PANTHER" id="PTHR30183">
    <property type="entry name" value="MOLYBDENUM TRANSPORT SYSTEM PERMEASE PROTEIN MODB"/>
    <property type="match status" value="1"/>
</dbReference>
<evidence type="ECO:0000256" key="10">
    <source>
        <dbReference type="RuleBase" id="RU363032"/>
    </source>
</evidence>
<comment type="subcellular location">
    <subcellularLocation>
        <location evidence="2 10">Cell membrane</location>
        <topology evidence="2 10">Multi-pass membrane protein</topology>
    </subcellularLocation>
</comment>
<evidence type="ECO:0000256" key="4">
    <source>
        <dbReference type="ARBA" id="ARBA00022448"/>
    </source>
</evidence>
<evidence type="ECO:0000256" key="6">
    <source>
        <dbReference type="ARBA" id="ARBA00022505"/>
    </source>
</evidence>
<sequence length="228" mass="24318">MLILSPTDYQALWLSAKVASAATLVALPVGFGLAWLLVFGRLRFKALLDGLINLPLVLPPVVVGYLLLLLLGRQGPLGGLLQKFGIQLIFNWKGAVIACAVIGLPLMVRSIRLGMEQIDPQLLHASRTLGAGWFDCLRTVVLPLSIPALITGSTLCFARSLGEFGATIILAGNIPGVTQTIPLAIYDYTSTPGGEAGALSLCLLSIGLSYLVLMLNTLLLKRFQRNQA</sequence>
<dbReference type="NCBIfam" id="TIGR02141">
    <property type="entry name" value="modB_ABC"/>
    <property type="match status" value="1"/>
</dbReference>
<comment type="function">
    <text evidence="1 11">Part of the binding-protein-dependent transport system for molybdenum; probably responsible for the translocation of the substrate across the membrane.</text>
</comment>
<proteinExistence type="inferred from homology"/>
<dbReference type="Proteomes" id="UP000184171">
    <property type="component" value="Unassembled WGS sequence"/>
</dbReference>
<evidence type="ECO:0000256" key="8">
    <source>
        <dbReference type="ARBA" id="ARBA00022989"/>
    </source>
</evidence>
<feature type="transmembrane region" description="Helical" evidence="10">
    <location>
        <begin position="12"/>
        <end position="39"/>
    </location>
</feature>
<name>A0A1M6N3H9_MALRU</name>
<accession>A0A1M6N3H9</accession>
<comment type="similarity">
    <text evidence="3 11">Belongs to the binding-protein-dependent transport system permease family. CysTW subfamily.</text>
</comment>
<dbReference type="Pfam" id="PF00528">
    <property type="entry name" value="BPD_transp_1"/>
    <property type="match status" value="1"/>
</dbReference>
<dbReference type="STRING" id="1122189.SAMN02745165_03496"/>
<evidence type="ECO:0000259" key="12">
    <source>
        <dbReference type="PROSITE" id="PS50928"/>
    </source>
</evidence>
<evidence type="ECO:0000256" key="7">
    <source>
        <dbReference type="ARBA" id="ARBA00022692"/>
    </source>
</evidence>
<keyword evidence="6 11" id="KW-0500">Molybdenum</keyword>